<keyword evidence="3" id="KW-0274">FAD</keyword>
<evidence type="ECO:0000256" key="3">
    <source>
        <dbReference type="ARBA" id="ARBA00022827"/>
    </source>
</evidence>
<dbReference type="SUPFAM" id="SSF55103">
    <property type="entry name" value="FAD-linked oxidases, C-terminal domain"/>
    <property type="match status" value="1"/>
</dbReference>
<dbReference type="GO" id="GO:0071949">
    <property type="term" value="F:FAD binding"/>
    <property type="evidence" value="ECO:0007669"/>
    <property type="project" value="InterPro"/>
</dbReference>
<evidence type="ECO:0000313" key="6">
    <source>
        <dbReference type="EMBL" id="GHF58294.1"/>
    </source>
</evidence>
<reference evidence="6" key="2">
    <citation type="submission" date="2020-09" db="EMBL/GenBank/DDBJ databases">
        <authorList>
            <person name="Sun Q."/>
            <person name="Kim S."/>
        </authorList>
    </citation>
    <scope>NUCLEOTIDE SEQUENCE</scope>
    <source>
        <strain evidence="6">KCTC 42650</strain>
    </source>
</reference>
<evidence type="ECO:0000256" key="4">
    <source>
        <dbReference type="ARBA" id="ARBA00023002"/>
    </source>
</evidence>
<reference evidence="6" key="1">
    <citation type="journal article" date="2014" name="Int. J. Syst. Evol. Microbiol.">
        <title>Complete genome sequence of Corynebacterium casei LMG S-19264T (=DSM 44701T), isolated from a smear-ripened cheese.</title>
        <authorList>
            <consortium name="US DOE Joint Genome Institute (JGI-PGF)"/>
            <person name="Walter F."/>
            <person name="Albersmeier A."/>
            <person name="Kalinowski J."/>
            <person name="Ruckert C."/>
        </authorList>
    </citation>
    <scope>NUCLEOTIDE SEQUENCE</scope>
    <source>
        <strain evidence="6">KCTC 42650</strain>
    </source>
</reference>
<keyword evidence="4" id="KW-0560">Oxidoreductase</keyword>
<dbReference type="RefSeq" id="WP_189681122.1">
    <property type="nucleotide sequence ID" value="NZ_BNCJ01000010.1"/>
</dbReference>
<dbReference type="PANTHER" id="PTHR13878">
    <property type="entry name" value="GULONOLACTONE OXIDASE"/>
    <property type="match status" value="1"/>
</dbReference>
<accession>A0A8J3H013</accession>
<name>A0A8J3H013_9RHOB</name>
<proteinExistence type="inferred from homology"/>
<keyword evidence="2" id="KW-0285">Flavoprotein</keyword>
<dbReference type="EMBL" id="BNCJ01000010">
    <property type="protein sequence ID" value="GHF58294.1"/>
    <property type="molecule type" value="Genomic_DNA"/>
</dbReference>
<keyword evidence="7" id="KW-1185">Reference proteome</keyword>
<evidence type="ECO:0000256" key="2">
    <source>
        <dbReference type="ARBA" id="ARBA00022630"/>
    </source>
</evidence>
<dbReference type="PANTHER" id="PTHR13878:SF53">
    <property type="entry name" value="CYTOKININ DEHYDROGENASE 6"/>
    <property type="match status" value="1"/>
</dbReference>
<evidence type="ECO:0000313" key="7">
    <source>
        <dbReference type="Proteomes" id="UP000626220"/>
    </source>
</evidence>
<dbReference type="Gene3D" id="1.10.45.10">
    <property type="entry name" value="Vanillyl-alcohol Oxidase, Chain A, domain 4"/>
    <property type="match status" value="1"/>
</dbReference>
<dbReference type="PROSITE" id="PS51387">
    <property type="entry name" value="FAD_PCMH"/>
    <property type="match status" value="1"/>
</dbReference>
<dbReference type="InterPro" id="IPR006094">
    <property type="entry name" value="Oxid_FAD_bind_N"/>
</dbReference>
<dbReference type="InterPro" id="IPR050432">
    <property type="entry name" value="FAD-linked_Oxidoreductases_BP"/>
</dbReference>
<evidence type="ECO:0000259" key="5">
    <source>
        <dbReference type="PROSITE" id="PS51387"/>
    </source>
</evidence>
<comment type="similarity">
    <text evidence="1">Belongs to the oxygen-dependent FAD-linked oxidoreductase family.</text>
</comment>
<dbReference type="Gene3D" id="3.30.465.10">
    <property type="match status" value="1"/>
</dbReference>
<dbReference type="Pfam" id="PF01565">
    <property type="entry name" value="FAD_binding_4"/>
    <property type="match status" value="1"/>
</dbReference>
<comment type="caution">
    <text evidence="6">The sequence shown here is derived from an EMBL/GenBank/DDBJ whole genome shotgun (WGS) entry which is preliminary data.</text>
</comment>
<evidence type="ECO:0000256" key="1">
    <source>
        <dbReference type="ARBA" id="ARBA00005466"/>
    </source>
</evidence>
<gene>
    <name evidence="6" type="ORF">GCM10017056_32090</name>
</gene>
<dbReference type="InterPro" id="IPR016171">
    <property type="entry name" value="Vanillyl_alc_oxidase_C-sub2"/>
</dbReference>
<dbReference type="InterPro" id="IPR016169">
    <property type="entry name" value="FAD-bd_PCMH_sub2"/>
</dbReference>
<organism evidence="6 7">
    <name type="scientific">Seohaeicola zhoushanensis</name>
    <dbReference type="NCBI Taxonomy" id="1569283"/>
    <lineage>
        <taxon>Bacteria</taxon>
        <taxon>Pseudomonadati</taxon>
        <taxon>Pseudomonadota</taxon>
        <taxon>Alphaproteobacteria</taxon>
        <taxon>Rhodobacterales</taxon>
        <taxon>Roseobacteraceae</taxon>
        <taxon>Seohaeicola</taxon>
    </lineage>
</organism>
<dbReference type="SUPFAM" id="SSF56176">
    <property type="entry name" value="FAD-binding/transporter-associated domain-like"/>
    <property type="match status" value="1"/>
</dbReference>
<feature type="domain" description="FAD-binding PCMH-type" evidence="5">
    <location>
        <begin position="51"/>
        <end position="227"/>
    </location>
</feature>
<protein>
    <submittedName>
        <fullName evidence="6">FAD-binding protein</fullName>
    </submittedName>
</protein>
<dbReference type="InterPro" id="IPR016166">
    <property type="entry name" value="FAD-bd_PCMH"/>
</dbReference>
<dbReference type="InterPro" id="IPR036318">
    <property type="entry name" value="FAD-bd_PCMH-like_sf"/>
</dbReference>
<dbReference type="InterPro" id="IPR016164">
    <property type="entry name" value="FAD-linked_Oxase-like_C"/>
</dbReference>
<dbReference type="GO" id="GO:0016491">
    <property type="term" value="F:oxidoreductase activity"/>
    <property type="evidence" value="ECO:0007669"/>
    <property type="project" value="UniProtKB-KW"/>
</dbReference>
<dbReference type="Proteomes" id="UP000626220">
    <property type="component" value="Unassembled WGS sequence"/>
</dbReference>
<dbReference type="AlphaFoldDB" id="A0A8J3H013"/>
<sequence>MGGLTRRAALFGAGAVVGGIATARFGAKNPVLPPQLTQVPTEGVLNDASLLSATPIHRHRVLTQDPGEALVAAIRAEMAEAAASGRPVNVGAARHSMGGQAIPREGHALTYDNGFIEADTANRLYRVHAGARWSQVIAALDPLGLSPKVMQSNHDFGVAATFCVNAHGWPVPQGPMGATVRAFEMVLPSGDHIRCSREENAELFAMTMGGYGLTGAITAMEVGAAENRLLEPRFQRMAAADFGTAFVAALQDSSVDMAYGRLNVERGNFFEEALLITYRPAADQSAIPAASGSGTMAKLARHVYRAQLGNETMKRIRWWTETSLGPALAGAASRNSLINEPVVTLDDRDPTRTDILHEYFIAPEAFGDFLAVCREVIPASYQEFLNVTLRFIDTDPTSWLAYAPVPRIAAVMSFSQEMTARAEADMARMTRELIDGIVAIGGTYYLPYRPHATVDQLVRAYPRAPAFAAAKRQLDPGLLFRNNLWDSYLESL</sequence>